<feature type="domain" description="MacB-like periplasmic core" evidence="8">
    <location>
        <begin position="20"/>
        <end position="237"/>
    </location>
</feature>
<keyword evidence="5 6" id="KW-0472">Membrane</keyword>
<feature type="transmembrane region" description="Helical" evidence="6">
    <location>
        <begin position="279"/>
        <end position="301"/>
    </location>
</feature>
<dbReference type="GO" id="GO:0022857">
    <property type="term" value="F:transmembrane transporter activity"/>
    <property type="evidence" value="ECO:0007669"/>
    <property type="project" value="TreeGrafter"/>
</dbReference>
<dbReference type="InterPro" id="IPR003838">
    <property type="entry name" value="ABC3_permease_C"/>
</dbReference>
<comment type="subcellular location">
    <subcellularLocation>
        <location evidence="1">Cell membrane</location>
        <topology evidence="1">Multi-pass membrane protein</topology>
    </subcellularLocation>
</comment>
<feature type="transmembrane region" description="Helical" evidence="6">
    <location>
        <begin position="334"/>
        <end position="353"/>
    </location>
</feature>
<keyword evidence="4 6" id="KW-1133">Transmembrane helix</keyword>
<dbReference type="AlphaFoldDB" id="A0A5B2W2L7"/>
<dbReference type="GO" id="GO:0005886">
    <property type="term" value="C:plasma membrane"/>
    <property type="evidence" value="ECO:0007669"/>
    <property type="project" value="UniProtKB-SubCell"/>
</dbReference>
<name>A0A5B2W2L7_9BACT</name>
<feature type="transmembrane region" description="Helical" evidence="6">
    <location>
        <begin position="417"/>
        <end position="441"/>
    </location>
</feature>
<accession>A0A5B2W2L7</accession>
<dbReference type="Proteomes" id="UP000324611">
    <property type="component" value="Unassembled WGS sequence"/>
</dbReference>
<dbReference type="PANTHER" id="PTHR30572">
    <property type="entry name" value="MEMBRANE COMPONENT OF TRANSPORTER-RELATED"/>
    <property type="match status" value="1"/>
</dbReference>
<feature type="transmembrane region" description="Helical" evidence="6">
    <location>
        <begin position="21"/>
        <end position="41"/>
    </location>
</feature>
<feature type="domain" description="ABC3 transporter permease C-terminal" evidence="7">
    <location>
        <begin position="668"/>
        <end position="779"/>
    </location>
</feature>
<evidence type="ECO:0000256" key="4">
    <source>
        <dbReference type="ARBA" id="ARBA00022989"/>
    </source>
</evidence>
<evidence type="ECO:0000313" key="10">
    <source>
        <dbReference type="Proteomes" id="UP000324611"/>
    </source>
</evidence>
<keyword evidence="3 6" id="KW-0812">Transmembrane</keyword>
<keyword evidence="10" id="KW-1185">Reference proteome</keyword>
<evidence type="ECO:0000256" key="1">
    <source>
        <dbReference type="ARBA" id="ARBA00004651"/>
    </source>
</evidence>
<feature type="transmembrane region" description="Helical" evidence="6">
    <location>
        <begin position="708"/>
        <end position="730"/>
    </location>
</feature>
<proteinExistence type="predicted"/>
<sequence>MIKNYFKAAWRNLIRSKAFSAINILGMALGMACSLLIILWVQDERSVDKFHANGAQLYQVYEQLHHEGQTDGGYLTQGPLAAGLKKEIPEIQYAAGFEQYPPLVFQAGDKTIKQEGAYAGADFFRMFSYPLLQGDAQTALSKPGGIAISRKMANLFFGSVEQAMGKTIRYENKEDLLVTAVFEIPANSSRQFDYLRNWEDFTRDNAWAKTWTSTSPHTFIQLQPTADADKVGRRIKDFIYHYRDKDPAYFTELGLQPYGDQYLHATFKEGIPAGGRIEYVRLFSILAVFVLLIACINFMNLSTARSTERAREVGVRKVVGAGRGMLIGQFIGEALLLTSFAMLIAFLLVALSLPAFNQLTGKQLLLPVGQPAFWGVLIGLLLLTGFIAGSYPALFLSSLHPIRVLKGTLRFSKGGVYFRKGLVVFQFALSIILIVGMIVIYQQMQYVQNKNLGYNRENLVYIPLEGELISKYPLFKAEAANLPGIVSITKMKETPTVIGHHKNGMHWAGKDPNLTVSFADAAVGYDFVQTLHLRLKDGRDFTKTFGTDTAGYLLNEAAVAVTGYENPVGQPFSLDGKDGIIIGVLKDFHFTSMHEAIEPLVIRFDENQKWGTILVRTAAGRTATAIAGLEKLCKTLNPTFPFSYQFSDEAYNKLYKSEQIVSTLTNYFALLAIFISCLGLFGLATFSAAQRTKEIGVRKVLGATEANIVTLLAGNFLQPVLLGMLIAFPVAWWTMSHWLQDFAYKIHMEWWMLAMAGAVTIGIALLTVSLQSIKAAFLDPVKSLRSE</sequence>
<evidence type="ECO:0000256" key="6">
    <source>
        <dbReference type="SAM" id="Phobius"/>
    </source>
</evidence>
<dbReference type="InterPro" id="IPR025857">
    <property type="entry name" value="MacB_PCD"/>
</dbReference>
<gene>
    <name evidence="9" type="ORF">F0L74_05010</name>
</gene>
<feature type="domain" description="MacB-like periplasmic core" evidence="8">
    <location>
        <begin position="428"/>
        <end position="626"/>
    </location>
</feature>
<dbReference type="RefSeq" id="WP_149836713.1">
    <property type="nucleotide sequence ID" value="NZ_VUOC01000001.1"/>
</dbReference>
<dbReference type="Pfam" id="PF02687">
    <property type="entry name" value="FtsX"/>
    <property type="match status" value="2"/>
</dbReference>
<feature type="transmembrane region" description="Helical" evidence="6">
    <location>
        <begin position="667"/>
        <end position="688"/>
    </location>
</feature>
<feature type="transmembrane region" description="Helical" evidence="6">
    <location>
        <begin position="373"/>
        <end position="396"/>
    </location>
</feature>
<comment type="caution">
    <text evidence="9">The sequence shown here is derived from an EMBL/GenBank/DDBJ whole genome shotgun (WGS) entry which is preliminary data.</text>
</comment>
<keyword evidence="2" id="KW-1003">Cell membrane</keyword>
<evidence type="ECO:0000256" key="5">
    <source>
        <dbReference type="ARBA" id="ARBA00023136"/>
    </source>
</evidence>
<reference evidence="9 10" key="2">
    <citation type="submission" date="2019-09" db="EMBL/GenBank/DDBJ databases">
        <authorList>
            <person name="Jin C."/>
        </authorList>
    </citation>
    <scope>NUCLEOTIDE SEQUENCE [LARGE SCALE GENOMIC DNA]</scope>
    <source>
        <strain evidence="9 10">BN140078</strain>
    </source>
</reference>
<organism evidence="9 10">
    <name type="scientific">Chitinophaga agrisoli</name>
    <dbReference type="NCBI Taxonomy" id="2607653"/>
    <lineage>
        <taxon>Bacteria</taxon>
        <taxon>Pseudomonadati</taxon>
        <taxon>Bacteroidota</taxon>
        <taxon>Chitinophagia</taxon>
        <taxon>Chitinophagales</taxon>
        <taxon>Chitinophagaceae</taxon>
        <taxon>Chitinophaga</taxon>
    </lineage>
</organism>
<reference evidence="9 10" key="1">
    <citation type="submission" date="2019-09" db="EMBL/GenBank/DDBJ databases">
        <title>Chitinophaga ginsengihumi sp. nov., isolated from soil of ginseng rhizosphere.</title>
        <authorList>
            <person name="Lee J."/>
        </authorList>
    </citation>
    <scope>NUCLEOTIDE SEQUENCE [LARGE SCALE GENOMIC DNA]</scope>
    <source>
        <strain evidence="9 10">BN140078</strain>
    </source>
</reference>
<feature type="domain" description="ABC3 transporter permease C-terminal" evidence="7">
    <location>
        <begin position="285"/>
        <end position="399"/>
    </location>
</feature>
<dbReference type="InterPro" id="IPR050250">
    <property type="entry name" value="Macrolide_Exporter_MacB"/>
</dbReference>
<dbReference type="PROSITE" id="PS51257">
    <property type="entry name" value="PROKAR_LIPOPROTEIN"/>
    <property type="match status" value="1"/>
</dbReference>
<evidence type="ECO:0000256" key="3">
    <source>
        <dbReference type="ARBA" id="ARBA00022692"/>
    </source>
</evidence>
<protein>
    <submittedName>
        <fullName evidence="9">FtsX-like permease family protein</fullName>
    </submittedName>
</protein>
<evidence type="ECO:0000256" key="2">
    <source>
        <dbReference type="ARBA" id="ARBA00022475"/>
    </source>
</evidence>
<dbReference type="EMBL" id="VUOC01000001">
    <property type="protein sequence ID" value="KAA2245324.1"/>
    <property type="molecule type" value="Genomic_DNA"/>
</dbReference>
<evidence type="ECO:0000259" key="8">
    <source>
        <dbReference type="Pfam" id="PF12704"/>
    </source>
</evidence>
<dbReference type="PANTHER" id="PTHR30572:SF18">
    <property type="entry name" value="ABC-TYPE MACROLIDE FAMILY EXPORT SYSTEM PERMEASE COMPONENT 2"/>
    <property type="match status" value="1"/>
</dbReference>
<evidence type="ECO:0000259" key="7">
    <source>
        <dbReference type="Pfam" id="PF02687"/>
    </source>
</evidence>
<dbReference type="Pfam" id="PF12704">
    <property type="entry name" value="MacB_PCD"/>
    <property type="match status" value="2"/>
</dbReference>
<feature type="transmembrane region" description="Helical" evidence="6">
    <location>
        <begin position="750"/>
        <end position="770"/>
    </location>
</feature>
<evidence type="ECO:0000313" key="9">
    <source>
        <dbReference type="EMBL" id="KAA2245324.1"/>
    </source>
</evidence>